<evidence type="ECO:0000313" key="1">
    <source>
        <dbReference type="EMBL" id="KNE02268.1"/>
    </source>
</evidence>
<organism evidence="1 2">
    <name type="scientific">Candidozyma auris</name>
    <name type="common">Yeast</name>
    <name type="synonym">Candida auris</name>
    <dbReference type="NCBI Taxonomy" id="498019"/>
    <lineage>
        <taxon>Eukaryota</taxon>
        <taxon>Fungi</taxon>
        <taxon>Dikarya</taxon>
        <taxon>Ascomycota</taxon>
        <taxon>Saccharomycotina</taxon>
        <taxon>Pichiomycetes</taxon>
        <taxon>Metschnikowiaceae</taxon>
        <taxon>Candidozyma</taxon>
    </lineage>
</organism>
<name>A0A0L0P7C8_CANAR</name>
<accession>A0A0L0P7C8</accession>
<dbReference type="AlphaFoldDB" id="A0A0L0P7C8"/>
<gene>
    <name evidence="1" type="ORF">QG37_00518</name>
</gene>
<comment type="caution">
    <text evidence="1">The sequence shown here is derived from an EMBL/GenBank/DDBJ whole genome shotgun (WGS) entry which is preliminary data.</text>
</comment>
<reference evidence="2" key="1">
    <citation type="journal article" date="2015" name="BMC Genomics">
        <title>Draft genome of a commonly misdiagnosed multidrug resistant pathogen Candida auris.</title>
        <authorList>
            <person name="Chatterjee S."/>
            <person name="Alampalli S.V."/>
            <person name="Nageshan R.K."/>
            <person name="Chettiar S.T."/>
            <person name="Joshi S."/>
            <person name="Tatu U.S."/>
        </authorList>
    </citation>
    <scope>NUCLEOTIDE SEQUENCE [LARGE SCALE GENOMIC DNA]</scope>
    <source>
        <strain evidence="2">6684</strain>
    </source>
</reference>
<sequence>MQNGKIPGFLACHDCEETHLVSAAQRSATLAASPSLDMWKGSYVCEVSRRNNVMEYTAFQLANRHARETREKRGVYFAKLWVDGPRQERRGRQVRAEANRGKTSGRAVVVWKGQRIEAKKKKNRNKK</sequence>
<protein>
    <submittedName>
        <fullName evidence="1">Uncharacterized protein</fullName>
    </submittedName>
</protein>
<proteinExistence type="predicted"/>
<evidence type="ECO:0000313" key="2">
    <source>
        <dbReference type="Proteomes" id="UP000037122"/>
    </source>
</evidence>
<dbReference type="EMBL" id="LGST01000004">
    <property type="protein sequence ID" value="KNE02268.1"/>
    <property type="molecule type" value="Genomic_DNA"/>
</dbReference>
<dbReference type="Proteomes" id="UP000037122">
    <property type="component" value="Unassembled WGS sequence"/>
</dbReference>
<dbReference type="VEuPathDB" id="FungiDB:QG37_00518"/>